<keyword evidence="1" id="KW-0472">Membrane</keyword>
<organism evidence="3 4">
    <name type="scientific">Gasterosteus aculeatus aculeatus</name>
    <name type="common">three-spined stickleback</name>
    <dbReference type="NCBI Taxonomy" id="481459"/>
    <lineage>
        <taxon>Eukaryota</taxon>
        <taxon>Metazoa</taxon>
        <taxon>Chordata</taxon>
        <taxon>Craniata</taxon>
        <taxon>Vertebrata</taxon>
        <taxon>Euteleostomi</taxon>
        <taxon>Actinopterygii</taxon>
        <taxon>Neopterygii</taxon>
        <taxon>Teleostei</taxon>
        <taxon>Neoteleostei</taxon>
        <taxon>Acanthomorphata</taxon>
        <taxon>Eupercaria</taxon>
        <taxon>Perciformes</taxon>
        <taxon>Cottioidei</taxon>
        <taxon>Gasterosteales</taxon>
        <taxon>Gasterosteidae</taxon>
        <taxon>Gasterosteus</taxon>
    </lineage>
</organism>
<dbReference type="GeneTree" id="ENSGT01140000283907"/>
<sequence>MILESFCYLRDLAIRKKISEKTAKRRMVSISLLRLFLLSLTQAGGAPPHVLISSTDHLDMFALLGDDVTLPCSVPSIQSCSSVNWNMVEEFQSITEVVKAGEVTAPGGKALRLGLLKDCSLEITHLELTDARLYSCDTGTLNSSVSLQILEELHCFLNIYRGHAPCNKKGIHIEWRTRDNKPLNGDRFKVENPSECFSKLIITQKPTDHHRQWKCQLTQGDTVKATIRYTTTIKALQTPAWVLLPLVLLICVTGLYMCNKRKHHKDAGSKCGPKPATVETTAGERFEING</sequence>
<dbReference type="Pfam" id="PF07686">
    <property type="entry name" value="V-set"/>
    <property type="match status" value="1"/>
</dbReference>
<dbReference type="GO" id="GO:1990782">
    <property type="term" value="F:protein tyrosine kinase binding"/>
    <property type="evidence" value="ECO:0007669"/>
    <property type="project" value="TreeGrafter"/>
</dbReference>
<dbReference type="AlphaFoldDB" id="A0AAQ4PHN2"/>
<reference evidence="3" key="3">
    <citation type="submission" date="2025-09" db="UniProtKB">
        <authorList>
            <consortium name="Ensembl"/>
        </authorList>
    </citation>
    <scope>IDENTIFICATION</scope>
</reference>
<evidence type="ECO:0000259" key="2">
    <source>
        <dbReference type="PROSITE" id="PS50835"/>
    </source>
</evidence>
<dbReference type="Proteomes" id="UP000007635">
    <property type="component" value="Chromosome XX"/>
</dbReference>
<keyword evidence="1" id="KW-1133">Transmembrane helix</keyword>
<dbReference type="PANTHER" id="PTHR11422">
    <property type="entry name" value="T-CELL SURFACE GLYCOPROTEIN CD4"/>
    <property type="match status" value="1"/>
</dbReference>
<reference evidence="3" key="2">
    <citation type="submission" date="2025-08" db="UniProtKB">
        <authorList>
            <consortium name="Ensembl"/>
        </authorList>
    </citation>
    <scope>IDENTIFICATION</scope>
</reference>
<protein>
    <recommendedName>
        <fullName evidence="2">Ig-like domain-containing protein</fullName>
    </recommendedName>
</protein>
<dbReference type="SUPFAM" id="SSF48726">
    <property type="entry name" value="Immunoglobulin"/>
    <property type="match status" value="1"/>
</dbReference>
<dbReference type="PROSITE" id="PS50835">
    <property type="entry name" value="IG_LIKE"/>
    <property type="match status" value="1"/>
</dbReference>
<dbReference type="InterPro" id="IPR013106">
    <property type="entry name" value="Ig_V-set"/>
</dbReference>
<dbReference type="Gene3D" id="2.60.40.10">
    <property type="entry name" value="Immunoglobulins"/>
    <property type="match status" value="1"/>
</dbReference>
<keyword evidence="4" id="KW-1185">Reference proteome</keyword>
<dbReference type="GO" id="GO:0045121">
    <property type="term" value="C:membrane raft"/>
    <property type="evidence" value="ECO:0007669"/>
    <property type="project" value="TreeGrafter"/>
</dbReference>
<evidence type="ECO:0000256" key="1">
    <source>
        <dbReference type="SAM" id="Phobius"/>
    </source>
</evidence>
<dbReference type="GO" id="GO:0042110">
    <property type="term" value="P:T cell activation"/>
    <property type="evidence" value="ECO:0007669"/>
    <property type="project" value="TreeGrafter"/>
</dbReference>
<feature type="transmembrane region" description="Helical" evidence="1">
    <location>
        <begin position="240"/>
        <end position="258"/>
    </location>
</feature>
<dbReference type="Ensembl" id="ENSGACT00000077388.1">
    <property type="protein sequence ID" value="ENSGACP00000037251.1"/>
    <property type="gene ID" value="ENSGACG00000035662.1"/>
</dbReference>
<accession>A0AAQ4PHN2</accession>
<dbReference type="GO" id="GO:0035723">
    <property type="term" value="P:interleukin-15-mediated signaling pathway"/>
    <property type="evidence" value="ECO:0007669"/>
    <property type="project" value="TreeGrafter"/>
</dbReference>
<dbReference type="GO" id="GO:0070374">
    <property type="term" value="P:positive regulation of ERK1 and ERK2 cascade"/>
    <property type="evidence" value="ECO:0007669"/>
    <property type="project" value="TreeGrafter"/>
</dbReference>
<proteinExistence type="predicted"/>
<evidence type="ECO:0000313" key="4">
    <source>
        <dbReference type="Proteomes" id="UP000007635"/>
    </source>
</evidence>
<dbReference type="GO" id="GO:0009897">
    <property type="term" value="C:external side of plasma membrane"/>
    <property type="evidence" value="ECO:0007669"/>
    <property type="project" value="TreeGrafter"/>
</dbReference>
<dbReference type="InterPro" id="IPR036179">
    <property type="entry name" value="Ig-like_dom_sf"/>
</dbReference>
<name>A0AAQ4PHN2_GASAC</name>
<keyword evidence="1" id="KW-0812">Transmembrane</keyword>
<dbReference type="InterPro" id="IPR007110">
    <property type="entry name" value="Ig-like_dom"/>
</dbReference>
<evidence type="ECO:0000313" key="3">
    <source>
        <dbReference type="Ensembl" id="ENSGACP00000037251.1"/>
    </source>
</evidence>
<dbReference type="PANTHER" id="PTHR11422:SF5">
    <property type="entry name" value="DIVERSE IMMUNOGLOBULIN DOMAIN-CONTAINING PROTEIN 1.1 ISOFORM X1-RELATED"/>
    <property type="match status" value="1"/>
</dbReference>
<dbReference type="InterPro" id="IPR013783">
    <property type="entry name" value="Ig-like_fold"/>
</dbReference>
<feature type="domain" description="Ig-like" evidence="2">
    <location>
        <begin position="48"/>
        <end position="146"/>
    </location>
</feature>
<dbReference type="GO" id="GO:0042289">
    <property type="term" value="F:MHC class II protein binding"/>
    <property type="evidence" value="ECO:0007669"/>
    <property type="project" value="TreeGrafter"/>
</dbReference>
<reference evidence="3 4" key="1">
    <citation type="journal article" date="2021" name="G3 (Bethesda)">
        <title>Improved contiguity of the threespine stickleback genome using long-read sequencing.</title>
        <authorList>
            <person name="Nath S."/>
            <person name="Shaw D.E."/>
            <person name="White M.A."/>
        </authorList>
    </citation>
    <scope>NUCLEOTIDE SEQUENCE [LARGE SCALE GENOMIC DNA]</scope>
    <source>
        <strain evidence="3 4">Lake Benthic</strain>
    </source>
</reference>